<dbReference type="Pfam" id="PF11367">
    <property type="entry name" value="Tail_completion_gp17"/>
    <property type="match status" value="1"/>
</dbReference>
<proteinExistence type="predicted"/>
<accession>A0A062IK78</accession>
<organism evidence="1 2">
    <name type="scientific">Acinetobacter baumannii 21072</name>
    <dbReference type="NCBI Taxonomy" id="1310697"/>
    <lineage>
        <taxon>Bacteria</taxon>
        <taxon>Pseudomonadati</taxon>
        <taxon>Pseudomonadota</taxon>
        <taxon>Gammaproteobacteria</taxon>
        <taxon>Moraxellales</taxon>
        <taxon>Moraxellaceae</taxon>
        <taxon>Acinetobacter</taxon>
        <taxon>Acinetobacter calcoaceticus/baumannii complex</taxon>
    </lineage>
</organism>
<reference evidence="1 2" key="1">
    <citation type="submission" date="2014-04" db="EMBL/GenBank/DDBJ databases">
        <title>Comparative genomics and transcriptomics to identify genetic mechanisms underlying the emergence of carbapenem resistant Acinetobacter baumannii (CRAb).</title>
        <authorList>
            <person name="Harris A.D."/>
            <person name="Johnson K.J."/>
            <person name="George J."/>
            <person name="Nadendla S."/>
            <person name="Daugherty S.C."/>
            <person name="Parankush S."/>
            <person name="Sadzewicz L."/>
            <person name="Tallon L."/>
            <person name="Sengamalay N."/>
            <person name="Hazen T.H."/>
            <person name="Rasko D.A."/>
        </authorList>
    </citation>
    <scope>NUCLEOTIDE SEQUENCE [LARGE SCALE GENOMIC DNA]</scope>
    <source>
        <strain evidence="1 2">21072</strain>
    </source>
</reference>
<dbReference type="EMBL" id="JMOD01000007">
    <property type="protein sequence ID" value="KCY21604.1"/>
    <property type="molecule type" value="Genomic_DNA"/>
</dbReference>
<dbReference type="RefSeq" id="WP_032035913.1">
    <property type="nucleotide sequence ID" value="NZ_JMOD01000007.1"/>
</dbReference>
<dbReference type="AlphaFoldDB" id="A0A062IK78"/>
<evidence type="ECO:0000313" key="2">
    <source>
        <dbReference type="Proteomes" id="UP000027327"/>
    </source>
</evidence>
<protein>
    <recommendedName>
        <fullName evidence="3">DUF3168 domain-containing protein</fullName>
    </recommendedName>
</protein>
<name>A0A062IK78_ACIBA</name>
<evidence type="ECO:0000313" key="1">
    <source>
        <dbReference type="EMBL" id="KCY21604.1"/>
    </source>
</evidence>
<dbReference type="Proteomes" id="UP000027327">
    <property type="component" value="Unassembled WGS sequence"/>
</dbReference>
<evidence type="ECO:0008006" key="3">
    <source>
        <dbReference type="Google" id="ProtNLM"/>
    </source>
</evidence>
<sequence>MLIIPLIEICEKDTELVELLTDEAGLKVSEFDANNTNGAPYVCWQIIDANPEQYLSAPSDMDSIYAQIDIYADTKGSTRQIARLLRKNIEEYCYIENYTGVEHDSETNLYRIRIDSRWYEEP</sequence>
<dbReference type="InterPro" id="IPR021508">
    <property type="entry name" value="Gp17-like"/>
</dbReference>
<dbReference type="PATRIC" id="fig|1310697.3.peg.591"/>
<comment type="caution">
    <text evidence="1">The sequence shown here is derived from an EMBL/GenBank/DDBJ whole genome shotgun (WGS) entry which is preliminary data.</text>
</comment>
<gene>
    <name evidence="1" type="ORF">J596_0631</name>
</gene>